<organism evidence="1 2">
    <name type="scientific">Leclercia adecarboxylata</name>
    <dbReference type="NCBI Taxonomy" id="83655"/>
    <lineage>
        <taxon>Bacteria</taxon>
        <taxon>Pseudomonadati</taxon>
        <taxon>Pseudomonadota</taxon>
        <taxon>Gammaproteobacteria</taxon>
        <taxon>Enterobacterales</taxon>
        <taxon>Enterobacteriaceae</taxon>
        <taxon>Leclercia</taxon>
    </lineage>
</organism>
<dbReference type="Gene3D" id="3.40.50.2000">
    <property type="entry name" value="Glycogen Phosphorylase B"/>
    <property type="match status" value="1"/>
</dbReference>
<reference evidence="1 2" key="1">
    <citation type="submission" date="2019-05" db="EMBL/GenBank/DDBJ databases">
        <authorList>
            <consortium name="Pathogen Informatics"/>
        </authorList>
    </citation>
    <scope>NUCLEOTIDE SEQUENCE [LARGE SCALE GENOMIC DNA]</scope>
    <source>
        <strain evidence="1 2">NCTC13032</strain>
    </source>
</reference>
<dbReference type="SUPFAM" id="SSF53756">
    <property type="entry name" value="UDP-Glycosyltransferase/glycogen phosphorylase"/>
    <property type="match status" value="1"/>
</dbReference>
<proteinExistence type="predicted"/>
<dbReference type="Proteomes" id="UP000310719">
    <property type="component" value="Chromosome"/>
</dbReference>
<sequence>MQPYQALPQFLAGWDVCLMPFALNESTRFISPTKVLEYMAAQLPVVSTAIADVEKPYSHVVAVAQDHAAFIAACEQALALPEETRKAQQQTMQSIVASTSWDKTVQSMHALIESAFSRYLDASAGSVAPGDSPSDEASSEPVLRLVPPKLAHSEVEECLILGAGPTGLSAAYHYGEGATLLERNTTVAGFVAPFRTKGLPSIMRATLCFPQTKTCWRCTRRCWVTIFTGRSAKPGLYRRCLYPLSVPGIALRTACHNRQRVHSGCHRGALRDRV</sequence>
<gene>
    <name evidence="1" type="ORF">NCTC13032_03413</name>
</gene>
<dbReference type="AlphaFoldDB" id="A0A4U9HWE4"/>
<evidence type="ECO:0000313" key="1">
    <source>
        <dbReference type="EMBL" id="VTP68156.1"/>
    </source>
</evidence>
<evidence type="ECO:0000313" key="2">
    <source>
        <dbReference type="Proteomes" id="UP000310719"/>
    </source>
</evidence>
<dbReference type="Gene3D" id="3.50.50.60">
    <property type="entry name" value="FAD/NAD(P)-binding domain"/>
    <property type="match status" value="1"/>
</dbReference>
<accession>A0A4U9HWE4</accession>
<dbReference type="Pfam" id="PF13692">
    <property type="entry name" value="Glyco_trans_1_4"/>
    <property type="match status" value="1"/>
</dbReference>
<dbReference type="InterPro" id="IPR036188">
    <property type="entry name" value="FAD/NAD-bd_sf"/>
</dbReference>
<protein>
    <submittedName>
        <fullName evidence="1">Protoporphyrinogen oxidase</fullName>
    </submittedName>
</protein>
<name>A0A4U9HWE4_9ENTR</name>
<dbReference type="EMBL" id="LR590464">
    <property type="protein sequence ID" value="VTP68156.1"/>
    <property type="molecule type" value="Genomic_DNA"/>
</dbReference>